<dbReference type="EMBL" id="JBHSDH010000006">
    <property type="protein sequence ID" value="MFC4290965.1"/>
    <property type="molecule type" value="Genomic_DNA"/>
</dbReference>
<keyword evidence="5" id="KW-1185">Reference proteome</keyword>
<dbReference type="RefSeq" id="WP_381420566.1">
    <property type="nucleotide sequence ID" value="NZ_JBHSDH010000006.1"/>
</dbReference>
<dbReference type="Proteomes" id="UP001595887">
    <property type="component" value="Unassembled WGS sequence"/>
</dbReference>
<evidence type="ECO:0000313" key="4">
    <source>
        <dbReference type="EMBL" id="MFC4290965.1"/>
    </source>
</evidence>
<dbReference type="PANTHER" id="PTHR46361">
    <property type="entry name" value="ELECTRON CARRIER/ PROTEIN DISULFIDE OXIDOREDUCTASE"/>
    <property type="match status" value="1"/>
</dbReference>
<dbReference type="InterPro" id="IPR006869">
    <property type="entry name" value="DUF547"/>
</dbReference>
<organism evidence="4 5">
    <name type="scientific">Sphingorhabdus arenilitoris</name>
    <dbReference type="NCBI Taxonomy" id="1490041"/>
    <lineage>
        <taxon>Bacteria</taxon>
        <taxon>Pseudomonadati</taxon>
        <taxon>Pseudomonadota</taxon>
        <taxon>Alphaproteobacteria</taxon>
        <taxon>Sphingomonadales</taxon>
        <taxon>Sphingomonadaceae</taxon>
        <taxon>Sphingorhabdus</taxon>
    </lineage>
</organism>
<accession>A0ABV8REV8</accession>
<protein>
    <submittedName>
        <fullName evidence="4">DUF547 domain-containing protein</fullName>
    </submittedName>
</protein>
<feature type="signal peptide" evidence="2">
    <location>
        <begin position="1"/>
        <end position="19"/>
    </location>
</feature>
<dbReference type="Pfam" id="PF04784">
    <property type="entry name" value="DUF547"/>
    <property type="match status" value="1"/>
</dbReference>
<dbReference type="PANTHER" id="PTHR46361:SF3">
    <property type="entry name" value="ELECTRON CARRIER_ PROTEIN DISULFIDE OXIDOREDUCTASE"/>
    <property type="match status" value="1"/>
</dbReference>
<evidence type="ECO:0000259" key="3">
    <source>
        <dbReference type="Pfam" id="PF04784"/>
    </source>
</evidence>
<feature type="transmembrane region" description="Helical" evidence="1">
    <location>
        <begin position="279"/>
        <end position="301"/>
    </location>
</feature>
<name>A0ABV8REV8_9SPHN</name>
<keyword evidence="1" id="KW-0472">Membrane</keyword>
<sequence length="313" mass="34843">MLKYILFILPFLIAAPVQAERFDHSQWDRLVQSHVKMSPDRSSSVADYAQFKAVDAQLQSYLTKLSAVKQAEFDSWPKNDQLAFLINAYNAWTVKLIADAHPNLASILELGNVTTSPWQRRFIPLLGAQRSLDDIEHKMIRGSGRYNDPRIHFAVNCASIGCPALMDRAFTAQQLDSQMEAATKAFLSDRTRNYVDDKGAHVSSIFDWYGGDFKTGWRGADSVGGFLALYSGSLGVTEARRTALANGEMDISFLEYDWRLNDVTVPNGAKSAASMSPIWIARAFPVPTAIAGLLLLLLLYGGYRLIRRRSKAA</sequence>
<keyword evidence="2" id="KW-0732">Signal</keyword>
<keyword evidence="1" id="KW-1133">Transmembrane helix</keyword>
<evidence type="ECO:0000256" key="1">
    <source>
        <dbReference type="SAM" id="Phobius"/>
    </source>
</evidence>
<gene>
    <name evidence="4" type="ORF">ACFOWX_00865</name>
</gene>
<feature type="domain" description="DUF547" evidence="3">
    <location>
        <begin position="74"/>
        <end position="187"/>
    </location>
</feature>
<reference evidence="5" key="1">
    <citation type="journal article" date="2019" name="Int. J. Syst. Evol. Microbiol.">
        <title>The Global Catalogue of Microorganisms (GCM) 10K type strain sequencing project: providing services to taxonomists for standard genome sequencing and annotation.</title>
        <authorList>
            <consortium name="The Broad Institute Genomics Platform"/>
            <consortium name="The Broad Institute Genome Sequencing Center for Infectious Disease"/>
            <person name="Wu L."/>
            <person name="Ma J."/>
        </authorList>
    </citation>
    <scope>NUCLEOTIDE SEQUENCE [LARGE SCALE GENOMIC DNA]</scope>
    <source>
        <strain evidence="5">CECT 8531</strain>
    </source>
</reference>
<feature type="chain" id="PRO_5045731062" evidence="2">
    <location>
        <begin position="20"/>
        <end position="313"/>
    </location>
</feature>
<comment type="caution">
    <text evidence="4">The sequence shown here is derived from an EMBL/GenBank/DDBJ whole genome shotgun (WGS) entry which is preliminary data.</text>
</comment>
<keyword evidence="1" id="KW-0812">Transmembrane</keyword>
<proteinExistence type="predicted"/>
<evidence type="ECO:0000313" key="5">
    <source>
        <dbReference type="Proteomes" id="UP001595887"/>
    </source>
</evidence>
<evidence type="ECO:0000256" key="2">
    <source>
        <dbReference type="SAM" id="SignalP"/>
    </source>
</evidence>